<sequence>MELGAIAQELAQGSLLVALPIALLAGVVSFFSPCVLPLLPGYLSYASGMSASEVVRGEAPRGRILVGTLLFVAGFAFVFVSAGAAFGGVGLALQRFADPLTRVLGVVMIIVGLIFAGFVSFGQRDLRLSRVPAIGLASAPLLGVLFGLGWTPCIGPTLAVVLTLAYTEASAVRGAALSAIYALGLGVPFVIAGLAFARFNRSVAWLRRHSGLIQRIGGVAMIAIGVLMVSGVWGWLLGLVRQWVGAFGMTVI</sequence>
<dbReference type="PANTHER" id="PTHR31272:SF4">
    <property type="entry name" value="CYTOCHROME C-TYPE BIOGENESIS PROTEIN HI_1454-RELATED"/>
    <property type="match status" value="1"/>
</dbReference>
<evidence type="ECO:0000259" key="7">
    <source>
        <dbReference type="Pfam" id="PF02683"/>
    </source>
</evidence>
<evidence type="ECO:0000256" key="6">
    <source>
        <dbReference type="SAM" id="Phobius"/>
    </source>
</evidence>
<proteinExistence type="inferred from homology"/>
<dbReference type="EMBL" id="JACBZS010000001">
    <property type="protein sequence ID" value="NYI71504.1"/>
    <property type="molecule type" value="Genomic_DNA"/>
</dbReference>
<dbReference type="AlphaFoldDB" id="A0A7Z0D9L7"/>
<dbReference type="GO" id="GO:0016020">
    <property type="term" value="C:membrane"/>
    <property type="evidence" value="ECO:0007669"/>
    <property type="project" value="UniProtKB-SubCell"/>
</dbReference>
<evidence type="ECO:0000256" key="5">
    <source>
        <dbReference type="ARBA" id="ARBA00023136"/>
    </source>
</evidence>
<comment type="caution">
    <text evidence="8">The sequence shown here is derived from an EMBL/GenBank/DDBJ whole genome shotgun (WGS) entry which is preliminary data.</text>
</comment>
<feature type="transmembrane region" description="Helical" evidence="6">
    <location>
        <begin position="103"/>
        <end position="121"/>
    </location>
</feature>
<dbReference type="InterPro" id="IPR003834">
    <property type="entry name" value="Cyt_c_assmbl_TM_dom"/>
</dbReference>
<name>A0A7Z0D9L7_9ACTN</name>
<feature type="transmembrane region" description="Helical" evidence="6">
    <location>
        <begin position="64"/>
        <end position="91"/>
    </location>
</feature>
<keyword evidence="4 6" id="KW-1133">Transmembrane helix</keyword>
<evidence type="ECO:0000256" key="1">
    <source>
        <dbReference type="ARBA" id="ARBA00004141"/>
    </source>
</evidence>
<comment type="similarity">
    <text evidence="2">Belongs to the DsbD family.</text>
</comment>
<feature type="transmembrane region" description="Helical" evidence="6">
    <location>
        <begin position="15"/>
        <end position="43"/>
    </location>
</feature>
<evidence type="ECO:0000313" key="9">
    <source>
        <dbReference type="Proteomes" id="UP000527616"/>
    </source>
</evidence>
<dbReference type="Pfam" id="PF02683">
    <property type="entry name" value="DsbD_TM"/>
    <property type="match status" value="1"/>
</dbReference>
<dbReference type="InterPro" id="IPR051790">
    <property type="entry name" value="Cytochrome_c-biogenesis_DsbD"/>
</dbReference>
<evidence type="ECO:0000256" key="4">
    <source>
        <dbReference type="ARBA" id="ARBA00022989"/>
    </source>
</evidence>
<dbReference type="Proteomes" id="UP000527616">
    <property type="component" value="Unassembled WGS sequence"/>
</dbReference>
<feature type="transmembrane region" description="Helical" evidence="6">
    <location>
        <begin position="133"/>
        <end position="166"/>
    </location>
</feature>
<comment type="subcellular location">
    <subcellularLocation>
        <location evidence="1">Membrane</location>
        <topology evidence="1">Multi-pass membrane protein</topology>
    </subcellularLocation>
</comment>
<evidence type="ECO:0000256" key="3">
    <source>
        <dbReference type="ARBA" id="ARBA00022692"/>
    </source>
</evidence>
<organism evidence="8 9">
    <name type="scientific">Naumannella cuiyingiana</name>
    <dbReference type="NCBI Taxonomy" id="1347891"/>
    <lineage>
        <taxon>Bacteria</taxon>
        <taxon>Bacillati</taxon>
        <taxon>Actinomycetota</taxon>
        <taxon>Actinomycetes</taxon>
        <taxon>Propionibacteriales</taxon>
        <taxon>Propionibacteriaceae</taxon>
        <taxon>Naumannella</taxon>
    </lineage>
</organism>
<gene>
    <name evidence="8" type="ORF">GGQ54_002064</name>
</gene>
<dbReference type="PANTHER" id="PTHR31272">
    <property type="entry name" value="CYTOCHROME C-TYPE BIOGENESIS PROTEIN HI_1454-RELATED"/>
    <property type="match status" value="1"/>
</dbReference>
<protein>
    <submittedName>
        <fullName evidence="8">Cytochrome c-type biogenesis protein</fullName>
    </submittedName>
</protein>
<feature type="transmembrane region" description="Helical" evidence="6">
    <location>
        <begin position="218"/>
        <end position="240"/>
    </location>
</feature>
<keyword evidence="5 6" id="KW-0472">Membrane</keyword>
<reference evidence="8 9" key="1">
    <citation type="submission" date="2020-07" db="EMBL/GenBank/DDBJ databases">
        <title>Sequencing the genomes of 1000 actinobacteria strains.</title>
        <authorList>
            <person name="Klenk H.-P."/>
        </authorList>
    </citation>
    <scope>NUCLEOTIDE SEQUENCE [LARGE SCALE GENOMIC DNA]</scope>
    <source>
        <strain evidence="8 9">DSM 103164</strain>
    </source>
</reference>
<evidence type="ECO:0000256" key="2">
    <source>
        <dbReference type="ARBA" id="ARBA00006143"/>
    </source>
</evidence>
<accession>A0A7Z0D9L7</accession>
<dbReference type="RefSeq" id="WP_179445317.1">
    <property type="nucleotide sequence ID" value="NZ_JACBZS010000001.1"/>
</dbReference>
<evidence type="ECO:0000313" key="8">
    <source>
        <dbReference type="EMBL" id="NYI71504.1"/>
    </source>
</evidence>
<dbReference type="GO" id="GO:0017004">
    <property type="term" value="P:cytochrome complex assembly"/>
    <property type="evidence" value="ECO:0007669"/>
    <property type="project" value="InterPro"/>
</dbReference>
<feature type="domain" description="Cytochrome C biogenesis protein transmembrane" evidence="7">
    <location>
        <begin position="16"/>
        <end position="231"/>
    </location>
</feature>
<keyword evidence="3 6" id="KW-0812">Transmembrane</keyword>
<keyword evidence="9" id="KW-1185">Reference proteome</keyword>
<feature type="transmembrane region" description="Helical" evidence="6">
    <location>
        <begin position="178"/>
        <end position="197"/>
    </location>
</feature>